<dbReference type="RefSeq" id="WP_268187475.1">
    <property type="nucleotide sequence ID" value="NZ_CP113361.1"/>
</dbReference>
<dbReference type="CDD" id="cd00090">
    <property type="entry name" value="HTH_ARSR"/>
    <property type="match status" value="1"/>
</dbReference>
<dbReference type="SUPFAM" id="SSF46785">
    <property type="entry name" value="Winged helix' DNA-binding domain"/>
    <property type="match status" value="1"/>
</dbReference>
<evidence type="ECO:0000313" key="4">
    <source>
        <dbReference type="Proteomes" id="UP001163096"/>
    </source>
</evidence>
<organism evidence="3 4">
    <name type="scientific">Methanogenium organophilum</name>
    <dbReference type="NCBI Taxonomy" id="2199"/>
    <lineage>
        <taxon>Archaea</taxon>
        <taxon>Methanobacteriati</taxon>
        <taxon>Methanobacteriota</taxon>
        <taxon>Stenosarchaea group</taxon>
        <taxon>Methanomicrobia</taxon>
        <taxon>Methanomicrobiales</taxon>
        <taxon>Methanomicrobiaceae</taxon>
        <taxon>Methanogenium</taxon>
    </lineage>
</organism>
<dbReference type="KEGG" id="mou:OU421_04810"/>
<dbReference type="PANTHER" id="PTHR35090">
    <property type="entry name" value="DNA-DIRECTED RNA POLYMERASE SUBUNIT I"/>
    <property type="match status" value="1"/>
</dbReference>
<name>A0A9X9S675_METOG</name>
<protein>
    <submittedName>
        <fullName evidence="3">ArsR family transcriptional regulator</fullName>
    </submittedName>
</protein>
<reference evidence="3" key="1">
    <citation type="submission" date="2022-11" db="EMBL/GenBank/DDBJ databases">
        <title>Complete genome sequence of Methanogenium organophilum DSM 3596.</title>
        <authorList>
            <person name="Chen S.-C."/>
            <person name="Lai S.-J."/>
            <person name="You Y.-T."/>
        </authorList>
    </citation>
    <scope>NUCLEOTIDE SEQUENCE</scope>
    <source>
        <strain evidence="3">DSM 3596</strain>
    </source>
</reference>
<dbReference type="SMART" id="SM00989">
    <property type="entry name" value="V4R"/>
    <property type="match status" value="1"/>
</dbReference>
<dbReference type="Gene3D" id="3.30.1380.20">
    <property type="entry name" value="Trafficking protein particle complex subunit 3"/>
    <property type="match status" value="1"/>
</dbReference>
<dbReference type="GO" id="GO:0003700">
    <property type="term" value="F:DNA-binding transcription factor activity"/>
    <property type="evidence" value="ECO:0007669"/>
    <property type="project" value="InterPro"/>
</dbReference>
<accession>A0A9X9S675</accession>
<dbReference type="SMART" id="SM00418">
    <property type="entry name" value="HTH_ARSR"/>
    <property type="match status" value="1"/>
</dbReference>
<evidence type="ECO:0000313" key="3">
    <source>
        <dbReference type="EMBL" id="WAI02197.1"/>
    </source>
</evidence>
<dbReference type="Pfam" id="PF02830">
    <property type="entry name" value="V4R"/>
    <property type="match status" value="1"/>
</dbReference>
<dbReference type="SUPFAM" id="SSF111126">
    <property type="entry name" value="Ligand-binding domain in the NO signalling and Golgi transport"/>
    <property type="match status" value="1"/>
</dbReference>
<dbReference type="Gene3D" id="1.10.10.10">
    <property type="entry name" value="Winged helix-like DNA-binding domain superfamily/Winged helix DNA-binding domain"/>
    <property type="match status" value="1"/>
</dbReference>
<dbReference type="GeneID" id="76834398"/>
<dbReference type="InterPro" id="IPR004096">
    <property type="entry name" value="V4R"/>
</dbReference>
<sequence>MHARQAGDQDRHPGDVRLFSTPDTVVAVDSPIKVRILEIISDGPVAFDRIVEETGKAKSTISVHLRDLERAGLITSVPDPHDSRRRIIALSSSVIGRLTNTDRHAEPSPYLHRNGDHDEPFDDDDLVSFFRYCVRVFRSQAMAMGINIDPVLRQTGAEVGTVLAPKVAGRSVEDVVRQMDSFWQAHGLGSVQLVSADPLRLEVRDCFECMELPVTGHGACAFDIGVLTAIFSHHLRCPVTVVEVQCYSSGDDHCSFVITPITGSE</sequence>
<proteinExistence type="predicted"/>
<evidence type="ECO:0000259" key="2">
    <source>
        <dbReference type="SMART" id="SM00989"/>
    </source>
</evidence>
<dbReference type="Pfam" id="PF01022">
    <property type="entry name" value="HTH_5"/>
    <property type="match status" value="1"/>
</dbReference>
<dbReference type="InterPro" id="IPR036390">
    <property type="entry name" value="WH_DNA-bd_sf"/>
</dbReference>
<dbReference type="PANTHER" id="PTHR35090:SF2">
    <property type="entry name" value="ARSR FAMILY TRANSCRIPTIONAL REGULATOR"/>
    <property type="match status" value="1"/>
</dbReference>
<dbReference type="InterPro" id="IPR011991">
    <property type="entry name" value="ArsR-like_HTH"/>
</dbReference>
<dbReference type="InterPro" id="IPR036388">
    <property type="entry name" value="WH-like_DNA-bd_sf"/>
</dbReference>
<gene>
    <name evidence="3" type="ORF">OU421_04810</name>
</gene>
<evidence type="ECO:0000259" key="1">
    <source>
        <dbReference type="SMART" id="SM00418"/>
    </source>
</evidence>
<dbReference type="AlphaFoldDB" id="A0A9X9S675"/>
<dbReference type="InterPro" id="IPR001845">
    <property type="entry name" value="HTH_ArsR_DNA-bd_dom"/>
</dbReference>
<dbReference type="EMBL" id="CP113361">
    <property type="protein sequence ID" value="WAI02197.1"/>
    <property type="molecule type" value="Genomic_DNA"/>
</dbReference>
<keyword evidence="4" id="KW-1185">Reference proteome</keyword>
<dbReference type="Proteomes" id="UP001163096">
    <property type="component" value="Chromosome"/>
</dbReference>
<dbReference type="InterPro" id="IPR024096">
    <property type="entry name" value="NO_sig/Golgi_transp_ligand-bd"/>
</dbReference>
<feature type="domain" description="HTH arsR-type" evidence="1">
    <location>
        <begin position="23"/>
        <end position="104"/>
    </location>
</feature>
<feature type="domain" description="4-vinyl reductase 4VR" evidence="2">
    <location>
        <begin position="198"/>
        <end position="260"/>
    </location>
</feature>